<keyword evidence="5 9" id="KW-0812">Transmembrane</keyword>
<evidence type="ECO:0000313" key="12">
    <source>
        <dbReference type="Proteomes" id="UP000294697"/>
    </source>
</evidence>
<comment type="similarity">
    <text evidence="8">Belongs to the TRAP transporter small permease family.</text>
</comment>
<dbReference type="InterPro" id="IPR007387">
    <property type="entry name" value="TRAP_DctQ"/>
</dbReference>
<dbReference type="AlphaFoldDB" id="A0A4R7YZG8"/>
<comment type="caution">
    <text evidence="11">The sequence shown here is derived from an EMBL/GenBank/DDBJ whole genome shotgun (WGS) entry which is preliminary data.</text>
</comment>
<dbReference type="GO" id="GO:0015740">
    <property type="term" value="P:C4-dicarboxylate transport"/>
    <property type="evidence" value="ECO:0007669"/>
    <property type="project" value="TreeGrafter"/>
</dbReference>
<dbReference type="PANTHER" id="PTHR35011">
    <property type="entry name" value="2,3-DIKETO-L-GULONATE TRAP TRANSPORTER SMALL PERMEASE PROTEIN YIAM"/>
    <property type="match status" value="1"/>
</dbReference>
<evidence type="ECO:0000256" key="3">
    <source>
        <dbReference type="ARBA" id="ARBA00022475"/>
    </source>
</evidence>
<dbReference type="RefSeq" id="WP_111572759.1">
    <property type="nucleotide sequence ID" value="NZ_QLME01000018.1"/>
</dbReference>
<sequence length="156" mass="17852">MLKIKKGMNKVLSYLTAFLLISMTALVIWQVFTRYILRNPSTFTEELVRFMLIWTSFLGAAYTFGIRGHMALIFLRNKLVGKKKRALYLFIDLIILIFALILIKGGINLSSNLIQINTPILGVSKGLVYSIVPISGFLITIYQIFNIREDLEMEIN</sequence>
<evidence type="ECO:0000313" key="11">
    <source>
        <dbReference type="EMBL" id="TDW01676.1"/>
    </source>
</evidence>
<feature type="transmembrane region" description="Helical" evidence="9">
    <location>
        <begin position="87"/>
        <end position="107"/>
    </location>
</feature>
<evidence type="ECO:0000256" key="6">
    <source>
        <dbReference type="ARBA" id="ARBA00022989"/>
    </source>
</evidence>
<keyword evidence="4" id="KW-0997">Cell inner membrane</keyword>
<accession>A0A4R7YZG8</accession>
<keyword evidence="3" id="KW-1003">Cell membrane</keyword>
<dbReference type="InterPro" id="IPR055348">
    <property type="entry name" value="DctQ"/>
</dbReference>
<name>A0A4R7YZG8_9FIRM</name>
<keyword evidence="7 9" id="KW-0472">Membrane</keyword>
<feature type="transmembrane region" description="Helical" evidence="9">
    <location>
        <begin position="127"/>
        <end position="145"/>
    </location>
</feature>
<evidence type="ECO:0000256" key="4">
    <source>
        <dbReference type="ARBA" id="ARBA00022519"/>
    </source>
</evidence>
<feature type="domain" description="Tripartite ATP-independent periplasmic transporters DctQ component" evidence="10">
    <location>
        <begin position="23"/>
        <end position="151"/>
    </location>
</feature>
<keyword evidence="2" id="KW-0813">Transport</keyword>
<dbReference type="Proteomes" id="UP000294697">
    <property type="component" value="Unassembled WGS sequence"/>
</dbReference>
<keyword evidence="6 9" id="KW-1133">Transmembrane helix</keyword>
<gene>
    <name evidence="11" type="ORF">C8C77_11939</name>
</gene>
<feature type="transmembrane region" description="Helical" evidence="9">
    <location>
        <begin position="52"/>
        <end position="75"/>
    </location>
</feature>
<evidence type="ECO:0000256" key="5">
    <source>
        <dbReference type="ARBA" id="ARBA00022692"/>
    </source>
</evidence>
<comment type="subcellular location">
    <subcellularLocation>
        <location evidence="1">Cell inner membrane</location>
        <topology evidence="1">Multi-pass membrane protein</topology>
    </subcellularLocation>
</comment>
<evidence type="ECO:0000259" key="10">
    <source>
        <dbReference type="Pfam" id="PF04290"/>
    </source>
</evidence>
<reference evidence="11 12" key="1">
    <citation type="submission" date="2019-03" db="EMBL/GenBank/DDBJ databases">
        <title>Subsurface microbial communities from deep shales in Ohio and West Virginia, USA.</title>
        <authorList>
            <person name="Wrighton K."/>
        </authorList>
    </citation>
    <scope>NUCLEOTIDE SEQUENCE [LARGE SCALE GENOMIC DNA]</scope>
    <source>
        <strain evidence="11 12">MSL9.2</strain>
    </source>
</reference>
<dbReference type="PANTHER" id="PTHR35011:SF2">
    <property type="entry name" value="2,3-DIKETO-L-GULONATE TRAP TRANSPORTER SMALL PERMEASE PROTEIN YIAM"/>
    <property type="match status" value="1"/>
</dbReference>
<evidence type="ECO:0000256" key="1">
    <source>
        <dbReference type="ARBA" id="ARBA00004429"/>
    </source>
</evidence>
<evidence type="ECO:0000256" key="2">
    <source>
        <dbReference type="ARBA" id="ARBA00022448"/>
    </source>
</evidence>
<proteinExistence type="inferred from homology"/>
<dbReference type="Pfam" id="PF04290">
    <property type="entry name" value="DctQ"/>
    <property type="match status" value="1"/>
</dbReference>
<dbReference type="GO" id="GO:0005886">
    <property type="term" value="C:plasma membrane"/>
    <property type="evidence" value="ECO:0007669"/>
    <property type="project" value="UniProtKB-SubCell"/>
</dbReference>
<feature type="transmembrane region" description="Helical" evidence="9">
    <location>
        <begin position="12"/>
        <end position="32"/>
    </location>
</feature>
<evidence type="ECO:0000256" key="7">
    <source>
        <dbReference type="ARBA" id="ARBA00023136"/>
    </source>
</evidence>
<dbReference type="OrthoDB" id="45144at2"/>
<evidence type="ECO:0000256" key="8">
    <source>
        <dbReference type="ARBA" id="ARBA00038436"/>
    </source>
</evidence>
<dbReference type="EMBL" id="SODA01000019">
    <property type="protein sequence ID" value="TDW01676.1"/>
    <property type="molecule type" value="Genomic_DNA"/>
</dbReference>
<evidence type="ECO:0000256" key="9">
    <source>
        <dbReference type="SAM" id="Phobius"/>
    </source>
</evidence>
<protein>
    <submittedName>
        <fullName evidence="11">TRAP-type C4-dicarboxylate transport system permease small subunit</fullName>
    </submittedName>
</protein>
<dbReference type="GO" id="GO:0022857">
    <property type="term" value="F:transmembrane transporter activity"/>
    <property type="evidence" value="ECO:0007669"/>
    <property type="project" value="TreeGrafter"/>
</dbReference>
<organism evidence="11 12">
    <name type="scientific">Halanaerobium saccharolyticum</name>
    <dbReference type="NCBI Taxonomy" id="43595"/>
    <lineage>
        <taxon>Bacteria</taxon>
        <taxon>Bacillati</taxon>
        <taxon>Bacillota</taxon>
        <taxon>Clostridia</taxon>
        <taxon>Halanaerobiales</taxon>
        <taxon>Halanaerobiaceae</taxon>
        <taxon>Halanaerobium</taxon>
    </lineage>
</organism>